<evidence type="ECO:0000256" key="1">
    <source>
        <dbReference type="ARBA" id="ARBA00022723"/>
    </source>
</evidence>
<comment type="caution">
    <text evidence="4">The sequence shown here is derived from an EMBL/GenBank/DDBJ whole genome shotgun (WGS) entry which is preliminary data.</text>
</comment>
<dbReference type="InterPro" id="IPR011990">
    <property type="entry name" value="TPR-like_helical_dom_sf"/>
</dbReference>
<dbReference type="InterPro" id="IPR041166">
    <property type="entry name" value="Rubredoxin_2"/>
</dbReference>
<keyword evidence="2" id="KW-0677">Repeat</keyword>
<dbReference type="Gene3D" id="1.25.40.10">
    <property type="entry name" value="Tetratricopeptide repeat domain"/>
    <property type="match status" value="2"/>
</dbReference>
<organism evidence="4 5">
    <name type="scientific">Georgfuchsia toluolica</name>
    <dbReference type="NCBI Taxonomy" id="424218"/>
    <lineage>
        <taxon>Bacteria</taxon>
        <taxon>Pseudomonadati</taxon>
        <taxon>Pseudomonadota</taxon>
        <taxon>Betaproteobacteria</taxon>
        <taxon>Nitrosomonadales</taxon>
        <taxon>Sterolibacteriaceae</taxon>
        <taxon>Georgfuchsia</taxon>
    </lineage>
</organism>
<keyword evidence="1 2" id="KW-0479">Metal-binding</keyword>
<keyword evidence="2" id="KW-0472">Membrane</keyword>
<dbReference type="GO" id="GO:0008653">
    <property type="term" value="P:lipopolysaccharide metabolic process"/>
    <property type="evidence" value="ECO:0007669"/>
    <property type="project" value="InterPro"/>
</dbReference>
<evidence type="ECO:0000259" key="3">
    <source>
        <dbReference type="Pfam" id="PF18073"/>
    </source>
</evidence>
<keyword evidence="2" id="KW-0802">TPR repeat</keyword>
<dbReference type="NCBIfam" id="NF008757">
    <property type="entry name" value="PRK11788.1-5"/>
    <property type="match status" value="1"/>
</dbReference>
<feature type="binding site" evidence="2">
    <location>
        <position position="360"/>
    </location>
    <ligand>
        <name>Fe cation</name>
        <dbReference type="ChEBI" id="CHEBI:24875"/>
    </ligand>
</feature>
<proteinExistence type="inferred from homology"/>
<dbReference type="Pfam" id="PF13432">
    <property type="entry name" value="TPR_16"/>
    <property type="match status" value="1"/>
</dbReference>
<comment type="similarity">
    <text evidence="2">Belongs to the LapB family.</text>
</comment>
<feature type="binding site" evidence="2">
    <location>
        <position position="374"/>
    </location>
    <ligand>
        <name>Fe cation</name>
        <dbReference type="ChEBI" id="CHEBI:24875"/>
    </ligand>
</feature>
<dbReference type="SUPFAM" id="SSF48452">
    <property type="entry name" value="TPR-like"/>
    <property type="match status" value="2"/>
</dbReference>
<feature type="binding site" evidence="2">
    <location>
        <position position="363"/>
    </location>
    <ligand>
        <name>Fe cation</name>
        <dbReference type="ChEBI" id="CHEBI:24875"/>
    </ligand>
</feature>
<dbReference type="EMBL" id="CAJQUM010000001">
    <property type="protein sequence ID" value="CAG4883419.1"/>
    <property type="molecule type" value="Genomic_DNA"/>
</dbReference>
<feature type="topological domain" description="Cytoplasmic" evidence="2">
    <location>
        <begin position="23"/>
        <end position="395"/>
    </location>
</feature>
<dbReference type="GO" id="GO:0009898">
    <property type="term" value="C:cytoplasmic side of plasma membrane"/>
    <property type="evidence" value="ECO:0007669"/>
    <property type="project" value="UniProtKB-UniRule"/>
</dbReference>
<keyword evidence="5" id="KW-1185">Reference proteome</keyword>
<gene>
    <name evidence="2 4" type="primary">lapB</name>
    <name evidence="4" type="ORF">GTOL_11301</name>
</gene>
<dbReference type="Proteomes" id="UP000742786">
    <property type="component" value="Unassembled WGS sequence"/>
</dbReference>
<feature type="binding site" evidence="2">
    <location>
        <position position="377"/>
    </location>
    <ligand>
        <name>Fe cation</name>
        <dbReference type="ChEBI" id="CHEBI:24875"/>
    </ligand>
</feature>
<comment type="function">
    <text evidence="2">Modulates cellular lipopolysaccharide (LPS) levels by regulating LpxC, which is involved in lipid A biosynthesis. May act by modulating the proteolytic activity of FtsH towards LpxC. May also coordinate assembly of proteins involved in LPS synthesis at the plasma membrane.</text>
</comment>
<dbReference type="Pfam" id="PF18073">
    <property type="entry name" value="Zn_ribbon_LapB"/>
    <property type="match status" value="1"/>
</dbReference>
<dbReference type="AlphaFoldDB" id="A0A916N243"/>
<dbReference type="GO" id="GO:0046890">
    <property type="term" value="P:regulation of lipid biosynthetic process"/>
    <property type="evidence" value="ECO:0007669"/>
    <property type="project" value="UniProtKB-UniRule"/>
</dbReference>
<dbReference type="NCBIfam" id="NF008755">
    <property type="entry name" value="PRK11788.1-3"/>
    <property type="match status" value="1"/>
</dbReference>
<evidence type="ECO:0000313" key="4">
    <source>
        <dbReference type="EMBL" id="CAG4883419.1"/>
    </source>
</evidence>
<dbReference type="GO" id="GO:0005506">
    <property type="term" value="F:iron ion binding"/>
    <property type="evidence" value="ECO:0007669"/>
    <property type="project" value="UniProtKB-UniRule"/>
</dbReference>
<dbReference type="InterPro" id="IPR030865">
    <property type="entry name" value="LapB"/>
</dbReference>
<dbReference type="RefSeq" id="WP_220635389.1">
    <property type="nucleotide sequence ID" value="NZ_CAJQUM010000001.1"/>
</dbReference>
<accession>A0A916N243</accession>
<protein>
    <recommendedName>
        <fullName evidence="2">Lipopolysaccharide assembly protein B</fullName>
    </recommendedName>
</protein>
<keyword evidence="2" id="KW-1133">Transmembrane helix</keyword>
<evidence type="ECO:0000313" key="5">
    <source>
        <dbReference type="Proteomes" id="UP000742786"/>
    </source>
</evidence>
<keyword evidence="2" id="KW-0812">Transmembrane</keyword>
<sequence length="395" mass="45255">MAIELWWLLVLPLFFALGWIAARIDIRHLVRESRALPRSYFHGLNFLLNEQPDKAIEAFLEAAKVDPETVELHFTLGSLFRRRGETDRAIRIHKNLVERDMESGRLSDEQRVQALSELGQDYLKAGLLDRAEEIFIKLRGTSRDEDALKALLEIYQQEKEWARAIAIAGELGSHGDHLWHNEIAEFHCELAANELMHGHNAATREHLEQAINANRKCIRATILQGDLAWSENDTEGAIAAWTRVEAQNAVYLALVADKLMQAHRKAGRTEQGLQLLRAYLERHSSLDLLDVVVSAEMEAGGPEAAYQCVRDELRRNPTLIGLDKLLEAQIYIAPPERRPDLELMKNLIHAHTRRVARYRCDNCGFKARQFYWRCPACGGWETYPPRRTEEFDLAP</sequence>
<keyword evidence="2" id="KW-0997">Cell inner membrane</keyword>
<comment type="subcellular location">
    <subcellularLocation>
        <location evidence="2">Cell inner membrane</location>
        <topology evidence="2">Single-pass membrane protein</topology>
        <orientation evidence="2">Cytoplasmic side</orientation>
    </subcellularLocation>
</comment>
<keyword evidence="2" id="KW-0408">Iron</keyword>
<reference evidence="4" key="1">
    <citation type="submission" date="2021-04" db="EMBL/GenBank/DDBJ databases">
        <authorList>
            <person name="Hornung B."/>
        </authorList>
    </citation>
    <scope>NUCLEOTIDE SEQUENCE</scope>
    <source>
        <strain evidence="4">G5G6</strain>
    </source>
</reference>
<dbReference type="HAMAP" id="MF_00994">
    <property type="entry name" value="LPS_assembly_LapB"/>
    <property type="match status" value="1"/>
</dbReference>
<keyword evidence="2" id="KW-1003">Cell membrane</keyword>
<feature type="domain" description="LapB rubredoxin metal binding" evidence="3">
    <location>
        <begin position="358"/>
        <end position="382"/>
    </location>
</feature>
<evidence type="ECO:0000256" key="2">
    <source>
        <dbReference type="HAMAP-Rule" id="MF_00994"/>
    </source>
</evidence>
<name>A0A916N243_9PROT</name>